<dbReference type="Gene3D" id="2.40.70.10">
    <property type="entry name" value="Acid Proteases"/>
    <property type="match status" value="1"/>
</dbReference>
<dbReference type="InterPro" id="IPR000477">
    <property type="entry name" value="RT_dom"/>
</dbReference>
<evidence type="ECO:0000256" key="5">
    <source>
        <dbReference type="SAM" id="MobiDB-lite"/>
    </source>
</evidence>
<dbReference type="PANTHER" id="PTHR37984:SF5">
    <property type="entry name" value="PROTEIN NYNRIN-LIKE"/>
    <property type="match status" value="1"/>
</dbReference>
<feature type="domain" description="Reverse transcriptase" evidence="6">
    <location>
        <begin position="472"/>
        <end position="651"/>
    </location>
</feature>
<dbReference type="InterPro" id="IPR021109">
    <property type="entry name" value="Peptidase_aspartic_dom_sf"/>
</dbReference>
<gene>
    <name evidence="7" type="ORF">J8273_2830</name>
</gene>
<dbReference type="Gene3D" id="3.30.70.270">
    <property type="match status" value="2"/>
</dbReference>
<evidence type="ECO:0000259" key="6">
    <source>
        <dbReference type="PROSITE" id="PS50878"/>
    </source>
</evidence>
<protein>
    <recommendedName>
        <fullName evidence="6">Reverse transcriptase domain-containing protein</fullName>
    </recommendedName>
</protein>
<comment type="caution">
    <text evidence="7">The sequence shown here is derived from an EMBL/GenBank/DDBJ whole genome shotgun (WGS) entry which is preliminary data.</text>
</comment>
<dbReference type="OrthoDB" id="115435at2759"/>
<evidence type="ECO:0000256" key="3">
    <source>
        <dbReference type="ARBA" id="ARBA00022722"/>
    </source>
</evidence>
<dbReference type="SUPFAM" id="SSF50630">
    <property type="entry name" value="Acid proteases"/>
    <property type="match status" value="1"/>
</dbReference>
<reference evidence="7" key="1">
    <citation type="submission" date="2021-05" db="EMBL/GenBank/DDBJ databases">
        <title>A free-living protist that lacks canonical eukaryotic 1 DNA replication and segregation systems.</title>
        <authorList>
            <person name="Salas-Leiva D.E."/>
            <person name="Tromer E.C."/>
            <person name="Curtis B.A."/>
            <person name="Jerlstrom-Hultqvist J."/>
            <person name="Kolisko M."/>
            <person name="Yi Z."/>
            <person name="Salas-Leiva J.S."/>
            <person name="Gallot-Lavallee L."/>
            <person name="Kops G.J.P.L."/>
            <person name="Archibald J.M."/>
            <person name="Simpson A.G.B."/>
            <person name="Roger A.J."/>
        </authorList>
    </citation>
    <scope>NUCLEOTIDE SEQUENCE</scope>
    <source>
        <strain evidence="7">BICM</strain>
    </source>
</reference>
<keyword evidence="4" id="KW-0255">Endonuclease</keyword>
<dbReference type="CDD" id="cd01647">
    <property type="entry name" value="RT_LTR"/>
    <property type="match status" value="1"/>
</dbReference>
<dbReference type="SUPFAM" id="SSF56672">
    <property type="entry name" value="DNA/RNA polymerases"/>
    <property type="match status" value="1"/>
</dbReference>
<dbReference type="GO" id="GO:0016779">
    <property type="term" value="F:nucleotidyltransferase activity"/>
    <property type="evidence" value="ECO:0007669"/>
    <property type="project" value="UniProtKB-KW"/>
</dbReference>
<dbReference type="CDD" id="cd00303">
    <property type="entry name" value="retropepsin_like"/>
    <property type="match status" value="1"/>
</dbReference>
<dbReference type="AlphaFoldDB" id="A0A8J6BZK7"/>
<dbReference type="InterPro" id="IPR043128">
    <property type="entry name" value="Rev_trsase/Diguanyl_cyclase"/>
</dbReference>
<keyword evidence="4" id="KW-0378">Hydrolase</keyword>
<dbReference type="InterPro" id="IPR043502">
    <property type="entry name" value="DNA/RNA_pol_sf"/>
</dbReference>
<keyword evidence="1" id="KW-0808">Transferase</keyword>
<dbReference type="PANTHER" id="PTHR37984">
    <property type="entry name" value="PROTEIN CBG26694"/>
    <property type="match status" value="1"/>
</dbReference>
<keyword evidence="8" id="KW-1185">Reference proteome</keyword>
<accession>A0A8J6BZK7</accession>
<evidence type="ECO:0000256" key="2">
    <source>
        <dbReference type="ARBA" id="ARBA00022695"/>
    </source>
</evidence>
<keyword evidence="2" id="KW-0548">Nucleotidyltransferase</keyword>
<dbReference type="Gene3D" id="3.10.10.10">
    <property type="entry name" value="HIV Type 1 Reverse Transcriptase, subunit A, domain 1"/>
    <property type="match status" value="1"/>
</dbReference>
<evidence type="ECO:0000313" key="7">
    <source>
        <dbReference type="EMBL" id="KAG9395631.1"/>
    </source>
</evidence>
<evidence type="ECO:0000313" key="8">
    <source>
        <dbReference type="Proteomes" id="UP000717585"/>
    </source>
</evidence>
<name>A0A8J6BZK7_9EUKA</name>
<dbReference type="Pfam" id="PF00078">
    <property type="entry name" value="RVT_1"/>
    <property type="match status" value="1"/>
</dbReference>
<dbReference type="GO" id="GO:0004519">
    <property type="term" value="F:endonuclease activity"/>
    <property type="evidence" value="ECO:0007669"/>
    <property type="project" value="UniProtKB-KW"/>
</dbReference>
<evidence type="ECO:0000256" key="4">
    <source>
        <dbReference type="ARBA" id="ARBA00022759"/>
    </source>
</evidence>
<sequence length="712" mass="80728">MVVPETVLNYAPYLNKVSVAEWRHMVKSWRAYAARCRDPIAIFDLVSNEVLETFKCRSPMLGSFLQVVDEPMDEHDPDRETEWNEEFIDLINKMFQPLDELEAIEWLKKLNCPESGNLVENMADYVLTFKETCSYFGELQPQAKQLVEAFVAGVRYQVLRERIGAKKKSKDLEETMKVAFEQALEAEKGRREAQRQSVESKGEKTKKKHEDKASTKCPYCNKVGHDATKCWKKQRDERKKGVKTQACFSLSSSSLVAQGTAKRPEAVVCVDGRDVNTLLDTGADADFVDKTLIDELGFADEIIPTNVKVRLQGGTVYNVHEMIEVNIDLGVIPKTGRRTTAKLVLYILPRLKPQIVFGFPTLTALGLVEIHLPTAGEGTKTFLELEGDEFDEEVYLSSAQKTNDAKPVIMDLTVEVEEVLAKLGGLFGGIDEPADVEPFGLDLRHDRVVNVPPYRYGEGEVEEMKRQVEELCNMAVIRRSESQYNNPVVLAWKRDRTRRMCLDFRRLNEITTDLTHPLPLIDDLVERLQGNSYFAALDLSKAFLQIPLKHECQDMTAFIVDGVKYCYTRMPFGLKNAAAYCQRALEAALGSSVYTDCLVYVDDVVVYGRDKTEFLRRLETVLGKLHTRGLRLNAKKCIFAASEIDYLGWTVSADGKRIAEDRLQGIHDLAPPRDLSTLRTLLGTVNYFRPMIERYADITEPLAALTRANRKF</sequence>
<keyword evidence="3" id="KW-0540">Nuclease</keyword>
<feature type="region of interest" description="Disordered" evidence="5">
    <location>
        <begin position="187"/>
        <end position="211"/>
    </location>
</feature>
<proteinExistence type="predicted"/>
<dbReference type="InterPro" id="IPR050951">
    <property type="entry name" value="Retrovirus_Pol_polyprotein"/>
</dbReference>
<organism evidence="7 8">
    <name type="scientific">Carpediemonas membranifera</name>
    <dbReference type="NCBI Taxonomy" id="201153"/>
    <lineage>
        <taxon>Eukaryota</taxon>
        <taxon>Metamonada</taxon>
        <taxon>Carpediemonas-like organisms</taxon>
        <taxon>Carpediemonas</taxon>
    </lineage>
</organism>
<dbReference type="Proteomes" id="UP000717585">
    <property type="component" value="Unassembled WGS sequence"/>
</dbReference>
<evidence type="ECO:0000256" key="1">
    <source>
        <dbReference type="ARBA" id="ARBA00022679"/>
    </source>
</evidence>
<dbReference type="PROSITE" id="PS50878">
    <property type="entry name" value="RT_POL"/>
    <property type="match status" value="1"/>
</dbReference>
<dbReference type="EMBL" id="JAHDYR010000009">
    <property type="protein sequence ID" value="KAG9395631.1"/>
    <property type="molecule type" value="Genomic_DNA"/>
</dbReference>